<evidence type="ECO:0000256" key="2">
    <source>
        <dbReference type="SAM" id="MobiDB-lite"/>
    </source>
</evidence>
<evidence type="ECO:0000256" key="1">
    <source>
        <dbReference type="ARBA" id="ARBA00006068"/>
    </source>
</evidence>
<dbReference type="InterPro" id="IPR004474">
    <property type="entry name" value="LytR_CpsA_psr"/>
</dbReference>
<reference evidence="5 6" key="1">
    <citation type="submission" date="2024-09" db="EMBL/GenBank/DDBJ databases">
        <authorList>
            <person name="Sun Q."/>
            <person name="Mori K."/>
        </authorList>
    </citation>
    <scope>NUCLEOTIDE SEQUENCE [LARGE SCALE GENOMIC DNA]</scope>
    <source>
        <strain evidence="5 6">CCM 4839</strain>
    </source>
</reference>
<evidence type="ECO:0000259" key="4">
    <source>
        <dbReference type="Pfam" id="PF03816"/>
    </source>
</evidence>
<name>A0ABV6JHM5_9BACL</name>
<keyword evidence="6" id="KW-1185">Reference proteome</keyword>
<feature type="transmembrane region" description="Helical" evidence="3">
    <location>
        <begin position="31"/>
        <end position="54"/>
    </location>
</feature>
<organism evidence="5 6">
    <name type="scientific">Paenibacillus mendelii</name>
    <dbReference type="NCBI Taxonomy" id="206163"/>
    <lineage>
        <taxon>Bacteria</taxon>
        <taxon>Bacillati</taxon>
        <taxon>Bacillota</taxon>
        <taxon>Bacilli</taxon>
        <taxon>Bacillales</taxon>
        <taxon>Paenibacillaceae</taxon>
        <taxon>Paenibacillus</taxon>
    </lineage>
</organism>
<dbReference type="EMBL" id="JBHLVF010000041">
    <property type="protein sequence ID" value="MFC0395418.1"/>
    <property type="molecule type" value="Genomic_DNA"/>
</dbReference>
<feature type="compositionally biased region" description="Low complexity" evidence="2">
    <location>
        <begin position="8"/>
        <end position="19"/>
    </location>
</feature>
<comment type="caution">
    <text evidence="5">The sequence shown here is derived from an EMBL/GenBank/DDBJ whole genome shotgun (WGS) entry which is preliminary data.</text>
</comment>
<comment type="similarity">
    <text evidence="1">Belongs to the LytR/CpsA/Psr (LCP) family.</text>
</comment>
<keyword evidence="3" id="KW-1133">Transmembrane helix</keyword>
<protein>
    <submittedName>
        <fullName evidence="5">LCP family protein</fullName>
    </submittedName>
</protein>
<sequence>MSRQTSLPSRSGSRGSGSPKKPKKQKRTVYWLRRFMMLVLVILIGIAGYLGYLYKQSKDALQAATADAEPGLVVPADQSVSVKPVGILLLGVDSRKETSTLNTDVMMVAALNPKTKKVTIVSIPRDSKIELDGYKSRKANAYYAKFRYNAIHEQKLDVKAAEKQAKQDLAKMLGKYFGINISYTATINFKGFSDVVDALGGVEVDVDMDMRYVDKADGTDISLTKGRHKLNGDEALDFVRYRKSNDNTNMSNDLDRNKRQSEVIGAITDKMKSFSGVTKLAGVIGAVGSNMRMDMPSSEVENLLKTYFRTDRSDIEFVPLEGSWRSPYIRVSDKSLQAASAALQAKLAD</sequence>
<dbReference type="Pfam" id="PF03816">
    <property type="entry name" value="LytR_cpsA_psr"/>
    <property type="match status" value="1"/>
</dbReference>
<gene>
    <name evidence="5" type="ORF">ACFFJ8_29130</name>
</gene>
<dbReference type="Gene3D" id="3.40.630.190">
    <property type="entry name" value="LCP protein"/>
    <property type="match status" value="1"/>
</dbReference>
<proteinExistence type="inferred from homology"/>
<keyword evidence="3" id="KW-0472">Membrane</keyword>
<dbReference type="InterPro" id="IPR050922">
    <property type="entry name" value="LytR/CpsA/Psr_CW_biosynth"/>
</dbReference>
<accession>A0ABV6JHM5</accession>
<dbReference type="Proteomes" id="UP001589818">
    <property type="component" value="Unassembled WGS sequence"/>
</dbReference>
<evidence type="ECO:0000256" key="3">
    <source>
        <dbReference type="SAM" id="Phobius"/>
    </source>
</evidence>
<dbReference type="NCBIfam" id="TIGR00350">
    <property type="entry name" value="lytR_cpsA_psr"/>
    <property type="match status" value="1"/>
</dbReference>
<dbReference type="PANTHER" id="PTHR33392:SF6">
    <property type="entry name" value="POLYISOPRENYL-TEICHOIC ACID--PEPTIDOGLYCAN TEICHOIC ACID TRANSFERASE TAGU"/>
    <property type="match status" value="1"/>
</dbReference>
<evidence type="ECO:0000313" key="6">
    <source>
        <dbReference type="Proteomes" id="UP001589818"/>
    </source>
</evidence>
<keyword evidence="3" id="KW-0812">Transmembrane</keyword>
<dbReference type="PANTHER" id="PTHR33392">
    <property type="entry name" value="POLYISOPRENYL-TEICHOIC ACID--PEPTIDOGLYCAN TEICHOIC ACID TRANSFERASE TAGU"/>
    <property type="match status" value="1"/>
</dbReference>
<feature type="region of interest" description="Disordered" evidence="2">
    <location>
        <begin position="1"/>
        <end position="25"/>
    </location>
</feature>
<dbReference type="RefSeq" id="WP_204816525.1">
    <property type="nucleotide sequence ID" value="NZ_JANHOF010000001.1"/>
</dbReference>
<feature type="domain" description="Cell envelope-related transcriptional attenuator" evidence="4">
    <location>
        <begin position="102"/>
        <end position="273"/>
    </location>
</feature>
<evidence type="ECO:0000313" key="5">
    <source>
        <dbReference type="EMBL" id="MFC0395418.1"/>
    </source>
</evidence>